<keyword evidence="1" id="KW-0812">Transmembrane</keyword>
<feature type="transmembrane region" description="Helical" evidence="1">
    <location>
        <begin position="448"/>
        <end position="473"/>
    </location>
</feature>
<dbReference type="EMBL" id="JAENGZ010000346">
    <property type="protein sequence ID" value="KAG6961528.1"/>
    <property type="molecule type" value="Genomic_DNA"/>
</dbReference>
<proteinExistence type="predicted"/>
<dbReference type="OrthoDB" id="124593at2759"/>
<dbReference type="Proteomes" id="UP000688947">
    <property type="component" value="Unassembled WGS sequence"/>
</dbReference>
<evidence type="ECO:0000313" key="3">
    <source>
        <dbReference type="Proteomes" id="UP000688947"/>
    </source>
</evidence>
<feature type="transmembrane region" description="Helical" evidence="1">
    <location>
        <begin position="125"/>
        <end position="145"/>
    </location>
</feature>
<dbReference type="AlphaFoldDB" id="A0A8T1UJ24"/>
<keyword evidence="1" id="KW-1133">Transmembrane helix</keyword>
<evidence type="ECO:0000256" key="1">
    <source>
        <dbReference type="SAM" id="Phobius"/>
    </source>
</evidence>
<keyword evidence="1" id="KW-0472">Membrane</keyword>
<feature type="transmembrane region" description="Helical" evidence="1">
    <location>
        <begin position="53"/>
        <end position="72"/>
    </location>
</feature>
<accession>A0A8T1UJ24</accession>
<dbReference type="VEuPathDB" id="FungiDB:PC110_g4305"/>
<feature type="transmembrane region" description="Helical" evidence="1">
    <location>
        <begin position="221"/>
        <end position="241"/>
    </location>
</feature>
<reference evidence="2" key="1">
    <citation type="submission" date="2021-01" db="EMBL/GenBank/DDBJ databases">
        <title>Phytophthora aleatoria, a newly-described species from Pinus radiata is distinct from Phytophthora cactorum isolates based on comparative genomics.</title>
        <authorList>
            <person name="Mcdougal R."/>
            <person name="Panda P."/>
            <person name="Williams N."/>
            <person name="Studholme D.J."/>
        </authorList>
    </citation>
    <scope>NUCLEOTIDE SEQUENCE</scope>
    <source>
        <strain evidence="2">NZFS 3830</strain>
    </source>
</reference>
<feature type="transmembrane region" description="Helical" evidence="1">
    <location>
        <begin position="596"/>
        <end position="614"/>
    </location>
</feature>
<name>A0A8T1UJ24_9STRA</name>
<organism evidence="2 3">
    <name type="scientific">Phytophthora cactorum</name>
    <dbReference type="NCBI Taxonomy" id="29920"/>
    <lineage>
        <taxon>Eukaryota</taxon>
        <taxon>Sar</taxon>
        <taxon>Stramenopiles</taxon>
        <taxon>Oomycota</taxon>
        <taxon>Peronosporomycetes</taxon>
        <taxon>Peronosporales</taxon>
        <taxon>Peronosporaceae</taxon>
        <taxon>Phytophthora</taxon>
    </lineage>
</organism>
<sequence>MRSSTVRHGIQRIQRGSSLVYHRWQSLQVSYRGNKYSVERLLALDEYTEKTSVLRVAMVVSGALVPMVILVISQESVPLNDPREGWRANYGFWVRVGILSGVVSMAIVNQAKAIIRTTVFSLRQFVLLFGCQALTYLVVSMGVAACVGFPIPFFALSTIPLLFLLLLVWFTIIAGKQCIREMLQHTKEVTTFVLYICTQMLMPLVYPIYEVMFYAASNTAYEIQVVLLLPVIKLVVKNVILRITKNLEDLTPEAVIFTVDFYNALYLATFMESASSIDTMLILIGTDVSQMAMVMFKLRRRTATILHRLHTVMNGFGSEDLLALLCFLCRNQDTFATQSIENVRVRSCLAHRLSPEDNNLLSKLEKSGLDTDFGWPSAEGPMCSLLNTVPKKKMQLFCVRRLQNAVHPNWKSIHGSSSRSGTTCNGLKEAQYCGILRETLEMLYTMECLVLTAYLEAFIPLFYGNYMMIMVNFPNAEYHTDLKNFTHQNVHHTATIVFLFGLLQVVSFWLLAALISRKCDMNVLYQLAFVLETQMPLVQGKLMIWMLVTLACRVVHFGTYVVRTDCYTVKLMVWYSSLINFLLYRSRLFVSIWLDFQVVATCFKVNIYIYIYIWE</sequence>
<gene>
    <name evidence="2" type="ORF">JG687_00007658</name>
</gene>
<feature type="transmembrane region" description="Helical" evidence="1">
    <location>
        <begin position="151"/>
        <end position="172"/>
    </location>
</feature>
<protein>
    <submittedName>
        <fullName evidence="2">Uncharacterized protein</fullName>
    </submittedName>
</protein>
<feature type="transmembrane region" description="Helical" evidence="1">
    <location>
        <begin position="542"/>
        <end position="561"/>
    </location>
</feature>
<feature type="transmembrane region" description="Helical" evidence="1">
    <location>
        <begin position="192"/>
        <end position="209"/>
    </location>
</feature>
<comment type="caution">
    <text evidence="2">The sequence shown here is derived from an EMBL/GenBank/DDBJ whole genome shotgun (WGS) entry which is preliminary data.</text>
</comment>
<dbReference type="VEuPathDB" id="FungiDB:PC110_g13167"/>
<feature type="transmembrane region" description="Helical" evidence="1">
    <location>
        <begin position="493"/>
        <end position="515"/>
    </location>
</feature>
<feature type="transmembrane region" description="Helical" evidence="1">
    <location>
        <begin position="92"/>
        <end position="113"/>
    </location>
</feature>
<evidence type="ECO:0000313" key="2">
    <source>
        <dbReference type="EMBL" id="KAG6961528.1"/>
    </source>
</evidence>